<dbReference type="AlphaFoldDB" id="A0A0N0LPX8"/>
<sequence>MLLCNFVNSHQWRDTNYIDVINLDEIKAISVRGGEMYVTNTYDIQVFFDVGSHQTHCVSVSIKRGIIKPSSVLEDKFISMVTAELFNEIGNKARYISISSIVHNALSSVYKLMPPEKVFYKYKYAE</sequence>
<dbReference type="PATRIC" id="fig|35818.11.peg.908"/>
<gene>
    <name evidence="1" type="ORF">HPU229334_04565</name>
</gene>
<protein>
    <submittedName>
        <fullName evidence="1">Uncharacterized protein</fullName>
    </submittedName>
</protein>
<name>A0A0N0LPX8_9HELI</name>
<accession>A0A0N0LPX8</accession>
<organism evidence="1 2">
    <name type="scientific">Helicobacter pullorum</name>
    <dbReference type="NCBI Taxonomy" id="35818"/>
    <lineage>
        <taxon>Bacteria</taxon>
        <taxon>Pseudomonadati</taxon>
        <taxon>Campylobacterota</taxon>
        <taxon>Epsilonproteobacteria</taxon>
        <taxon>Campylobacterales</taxon>
        <taxon>Helicobacteraceae</taxon>
        <taxon>Helicobacter</taxon>
    </lineage>
</organism>
<evidence type="ECO:0000313" key="2">
    <source>
        <dbReference type="Proteomes" id="UP000037997"/>
    </source>
</evidence>
<dbReference type="Proteomes" id="UP000037997">
    <property type="component" value="Unassembled WGS sequence"/>
</dbReference>
<comment type="caution">
    <text evidence="1">The sequence shown here is derived from an EMBL/GenBank/DDBJ whole genome shotgun (WGS) entry which is preliminary data.</text>
</comment>
<proteinExistence type="predicted"/>
<reference evidence="1 2" key="1">
    <citation type="submission" date="2014-06" db="EMBL/GenBank/DDBJ databases">
        <title>Helicobacter pullorum isolates in fresh chicken meat - phenotypic and genotypic features.</title>
        <authorList>
            <person name="Borges V."/>
            <person name="Santos A."/>
            <person name="Correia C.B."/>
            <person name="Saraiva M."/>
            <person name="Menard A."/>
            <person name="Vieira L."/>
            <person name="Sampaio D.A."/>
            <person name="Gomes J.P."/>
            <person name="Oleastro M."/>
        </authorList>
    </citation>
    <scope>NUCLEOTIDE SEQUENCE [LARGE SCALE GENOMIC DNA]</scope>
    <source>
        <strain evidence="1 2">229334/12</strain>
    </source>
</reference>
<dbReference type="EMBL" id="JNOC01000210">
    <property type="protein sequence ID" value="KPH50288.1"/>
    <property type="molecule type" value="Genomic_DNA"/>
</dbReference>
<evidence type="ECO:0000313" key="1">
    <source>
        <dbReference type="EMBL" id="KPH50288.1"/>
    </source>
</evidence>